<dbReference type="EMBL" id="GEDV01012601">
    <property type="protein sequence ID" value="JAP75956.1"/>
    <property type="molecule type" value="Transcribed_RNA"/>
</dbReference>
<evidence type="ECO:0008006" key="3">
    <source>
        <dbReference type="Google" id="ProtNLM"/>
    </source>
</evidence>
<name>A0A131YD11_RHIAP</name>
<sequence length="99" mass="11322">MLCWRSIPVILSMLGPTTCICAHRMFPLLCLDGDLLEVNRMQLHFYNPTYLEGLDRNRLVLACLLVTHSRKKLSTCTAYRGGQNTASFVRRCRFSAIKT</sequence>
<feature type="chain" id="PRO_5007284736" description="Secreted protein" evidence="1">
    <location>
        <begin position="23"/>
        <end position="99"/>
    </location>
</feature>
<reference evidence="2" key="1">
    <citation type="journal article" date="2016" name="Ticks Tick Borne Dis.">
        <title>De novo assembly and annotation of the salivary gland transcriptome of Rhipicephalus appendiculatus male and female ticks during blood feeding.</title>
        <authorList>
            <person name="de Castro M.H."/>
            <person name="de Klerk D."/>
            <person name="Pienaar R."/>
            <person name="Latif A.A."/>
            <person name="Rees D.J."/>
            <person name="Mans B.J."/>
        </authorList>
    </citation>
    <scope>NUCLEOTIDE SEQUENCE</scope>
    <source>
        <tissue evidence="2">Salivary glands</tissue>
    </source>
</reference>
<organism evidence="2">
    <name type="scientific">Rhipicephalus appendiculatus</name>
    <name type="common">Brown ear tick</name>
    <dbReference type="NCBI Taxonomy" id="34631"/>
    <lineage>
        <taxon>Eukaryota</taxon>
        <taxon>Metazoa</taxon>
        <taxon>Ecdysozoa</taxon>
        <taxon>Arthropoda</taxon>
        <taxon>Chelicerata</taxon>
        <taxon>Arachnida</taxon>
        <taxon>Acari</taxon>
        <taxon>Parasitiformes</taxon>
        <taxon>Ixodida</taxon>
        <taxon>Ixodoidea</taxon>
        <taxon>Ixodidae</taxon>
        <taxon>Rhipicephalinae</taxon>
        <taxon>Rhipicephalus</taxon>
        <taxon>Rhipicephalus</taxon>
    </lineage>
</organism>
<accession>A0A131YD11</accession>
<evidence type="ECO:0000256" key="1">
    <source>
        <dbReference type="SAM" id="SignalP"/>
    </source>
</evidence>
<keyword evidence="1" id="KW-0732">Signal</keyword>
<evidence type="ECO:0000313" key="2">
    <source>
        <dbReference type="EMBL" id="JAP75956.1"/>
    </source>
</evidence>
<dbReference type="AlphaFoldDB" id="A0A131YD11"/>
<protein>
    <recommendedName>
        <fullName evidence="3">Secreted protein</fullName>
    </recommendedName>
</protein>
<proteinExistence type="predicted"/>
<feature type="signal peptide" evidence="1">
    <location>
        <begin position="1"/>
        <end position="22"/>
    </location>
</feature>